<accession>A0A0E3C219</accession>
<comment type="caution">
    <text evidence="1">The sequence shown here is derived from an EMBL/GenBank/DDBJ whole genome shotgun (WGS) entry which is preliminary data.</text>
</comment>
<gene>
    <name evidence="1" type="ORF">P608_10260</name>
</gene>
<protein>
    <submittedName>
        <fullName evidence="1">Uncharacterized protein</fullName>
    </submittedName>
</protein>
<sequence length="48" mass="5375">MFYIQSMRLISLDFAQCSVDDAASTSRVPELASFECVTLRFLASILDL</sequence>
<organism evidence="1 2">
    <name type="scientific">Comamonas thiooxydans</name>
    <dbReference type="NCBI Taxonomy" id="363952"/>
    <lineage>
        <taxon>Bacteria</taxon>
        <taxon>Pseudomonadati</taxon>
        <taxon>Pseudomonadota</taxon>
        <taxon>Betaproteobacteria</taxon>
        <taxon>Burkholderiales</taxon>
        <taxon>Comamonadaceae</taxon>
        <taxon>Comamonas</taxon>
    </lineage>
</organism>
<proteinExistence type="predicted"/>
<dbReference type="AlphaFoldDB" id="A0A0E3C219"/>
<keyword evidence="2" id="KW-1185">Reference proteome</keyword>
<dbReference type="Proteomes" id="UP000029549">
    <property type="component" value="Unassembled WGS sequence"/>
</dbReference>
<dbReference type="EMBL" id="AWTP01000104">
    <property type="protein sequence ID" value="KGH12724.1"/>
    <property type="molecule type" value="Genomic_DNA"/>
</dbReference>
<evidence type="ECO:0000313" key="2">
    <source>
        <dbReference type="Proteomes" id="UP000029549"/>
    </source>
</evidence>
<reference evidence="1 2" key="1">
    <citation type="submission" date="2013-09" db="EMBL/GenBank/DDBJ databases">
        <title>High correlation between genotypes and phenotypes of environmental bacteria Comamonas testosteroni strains.</title>
        <authorList>
            <person name="Liu L."/>
            <person name="Zhu W."/>
            <person name="Xia X."/>
            <person name="Xu B."/>
            <person name="Luo M."/>
            <person name="Wang G."/>
        </authorList>
    </citation>
    <scope>NUCLEOTIDE SEQUENCE [LARGE SCALE GENOMIC DNA]</scope>
    <source>
        <strain evidence="1 2">DF2</strain>
    </source>
</reference>
<evidence type="ECO:0000313" key="1">
    <source>
        <dbReference type="EMBL" id="KGH12724.1"/>
    </source>
</evidence>
<name>A0A0E3C219_9BURK</name>